<sequence length="139" mass="16234">MKTCSQILTKLMKHKHGWVFNVPVDVVGMGLHDYYTLVKNPMDLGNAKSRLNQSFYSTKLEFAADVRLTFHNALKYNPKAHDVNIMVERLLGFFEEMWNPAFNRYEEERRRVVEEAHWNSFSGKFPVQKPAASPEIEMP</sequence>
<dbReference type="SUPFAM" id="SSF47370">
    <property type="entry name" value="Bromodomain"/>
    <property type="match status" value="1"/>
</dbReference>
<dbReference type="GO" id="GO:0042393">
    <property type="term" value="F:histone binding"/>
    <property type="evidence" value="ECO:0000318"/>
    <property type="project" value="GO_Central"/>
</dbReference>
<proteinExistence type="predicted"/>
<dbReference type="GO" id="GO:0005634">
    <property type="term" value="C:nucleus"/>
    <property type="evidence" value="ECO:0000318"/>
    <property type="project" value="GO_Central"/>
</dbReference>
<dbReference type="Gramene" id="ERN00631">
    <property type="protein sequence ID" value="ERN00631"/>
    <property type="gene ID" value="AMTR_s00091p00146570"/>
</dbReference>
<feature type="domain" description="Bromo" evidence="3">
    <location>
        <begin position="12"/>
        <end position="84"/>
    </location>
</feature>
<protein>
    <recommendedName>
        <fullName evidence="3">Bromo domain-containing protein</fullName>
    </recommendedName>
</protein>
<dbReference type="InterPro" id="IPR036427">
    <property type="entry name" value="Bromodomain-like_sf"/>
</dbReference>
<keyword evidence="1 2" id="KW-0103">Bromodomain</keyword>
<evidence type="ECO:0000256" key="1">
    <source>
        <dbReference type="ARBA" id="ARBA00023117"/>
    </source>
</evidence>
<evidence type="ECO:0000313" key="4">
    <source>
        <dbReference type="EMBL" id="ERN00631.1"/>
    </source>
</evidence>
<dbReference type="GO" id="GO:0006338">
    <property type="term" value="P:chromatin remodeling"/>
    <property type="evidence" value="ECO:0000318"/>
    <property type="project" value="GO_Central"/>
</dbReference>
<dbReference type="GO" id="GO:0003682">
    <property type="term" value="F:chromatin binding"/>
    <property type="evidence" value="ECO:0000318"/>
    <property type="project" value="GO_Central"/>
</dbReference>
<dbReference type="SMART" id="SM00297">
    <property type="entry name" value="BROMO"/>
    <property type="match status" value="1"/>
</dbReference>
<dbReference type="GO" id="GO:0006357">
    <property type="term" value="P:regulation of transcription by RNA polymerase II"/>
    <property type="evidence" value="ECO:0000318"/>
    <property type="project" value="GO_Central"/>
</dbReference>
<evidence type="ECO:0000256" key="2">
    <source>
        <dbReference type="PROSITE-ProRule" id="PRU00035"/>
    </source>
</evidence>
<gene>
    <name evidence="4" type="ORF">AMTR_s00091p00146570</name>
</gene>
<dbReference type="OMA" id="SEINICT"/>
<dbReference type="Gene3D" id="1.20.920.10">
    <property type="entry name" value="Bromodomain-like"/>
    <property type="match status" value="1"/>
</dbReference>
<dbReference type="GO" id="GO:0004674">
    <property type="term" value="F:protein serine/threonine kinase activity"/>
    <property type="evidence" value="ECO:0000318"/>
    <property type="project" value="GO_Central"/>
</dbReference>
<dbReference type="KEGG" id="atr:18428700"/>
<organism evidence="4 5">
    <name type="scientific">Amborella trichopoda</name>
    <dbReference type="NCBI Taxonomy" id="13333"/>
    <lineage>
        <taxon>Eukaryota</taxon>
        <taxon>Viridiplantae</taxon>
        <taxon>Streptophyta</taxon>
        <taxon>Embryophyta</taxon>
        <taxon>Tracheophyta</taxon>
        <taxon>Spermatophyta</taxon>
        <taxon>Magnoliopsida</taxon>
        <taxon>Amborellales</taxon>
        <taxon>Amborellaceae</taxon>
        <taxon>Amborella</taxon>
    </lineage>
</organism>
<dbReference type="GO" id="GO:0000785">
    <property type="term" value="C:chromatin"/>
    <property type="evidence" value="ECO:0000318"/>
    <property type="project" value="GO_Central"/>
</dbReference>
<dbReference type="Proteomes" id="UP000017836">
    <property type="component" value="Unassembled WGS sequence"/>
</dbReference>
<dbReference type="OrthoDB" id="21449at2759"/>
<dbReference type="PROSITE" id="PS50014">
    <property type="entry name" value="BROMODOMAIN_2"/>
    <property type="match status" value="1"/>
</dbReference>
<dbReference type="PRINTS" id="PR00503">
    <property type="entry name" value="BROMODOMAIN"/>
</dbReference>
<dbReference type="eggNOG" id="KOG1474">
    <property type="taxonomic scope" value="Eukaryota"/>
</dbReference>
<dbReference type="PANTHER" id="PTHR45926">
    <property type="entry name" value="OSJNBA0053K19.4 PROTEIN"/>
    <property type="match status" value="1"/>
</dbReference>
<keyword evidence="5" id="KW-1185">Reference proteome</keyword>
<dbReference type="AlphaFoldDB" id="W1NZ91"/>
<dbReference type="HOGENOM" id="CLU_1847816_0_0_1"/>
<accession>W1NZ91</accession>
<evidence type="ECO:0000259" key="3">
    <source>
        <dbReference type="PROSITE" id="PS50014"/>
    </source>
</evidence>
<name>W1NZ91_AMBTC</name>
<dbReference type="InterPro" id="IPR001487">
    <property type="entry name" value="Bromodomain"/>
</dbReference>
<evidence type="ECO:0000313" key="5">
    <source>
        <dbReference type="Proteomes" id="UP000017836"/>
    </source>
</evidence>
<reference evidence="5" key="1">
    <citation type="journal article" date="2013" name="Science">
        <title>The Amborella genome and the evolution of flowering plants.</title>
        <authorList>
            <consortium name="Amborella Genome Project"/>
        </authorList>
    </citation>
    <scope>NUCLEOTIDE SEQUENCE [LARGE SCALE GENOMIC DNA]</scope>
</reference>
<dbReference type="EMBL" id="KI394855">
    <property type="protein sequence ID" value="ERN00631.1"/>
    <property type="molecule type" value="Genomic_DNA"/>
</dbReference>
<dbReference type="Pfam" id="PF00439">
    <property type="entry name" value="Bromodomain"/>
    <property type="match status" value="1"/>
</dbReference>
<dbReference type="STRING" id="13333.W1NZ91"/>